<feature type="transmembrane region" description="Helical" evidence="1">
    <location>
        <begin position="48"/>
        <end position="72"/>
    </location>
</feature>
<name>K1YGM6_9BACT</name>
<gene>
    <name evidence="2" type="ORF">ACD_80C00226G0002</name>
</gene>
<dbReference type="EMBL" id="AMFJ01036233">
    <property type="protein sequence ID" value="EKD24499.1"/>
    <property type="molecule type" value="Genomic_DNA"/>
</dbReference>
<evidence type="ECO:0000313" key="2">
    <source>
        <dbReference type="EMBL" id="EKD24499.1"/>
    </source>
</evidence>
<organism evidence="2">
    <name type="scientific">uncultured bacterium</name>
    <name type="common">gcode 4</name>
    <dbReference type="NCBI Taxonomy" id="1234023"/>
    <lineage>
        <taxon>Bacteria</taxon>
        <taxon>environmental samples</taxon>
    </lineage>
</organism>
<feature type="transmembrane region" description="Helical" evidence="1">
    <location>
        <begin position="79"/>
        <end position="102"/>
    </location>
</feature>
<comment type="caution">
    <text evidence="2">The sequence shown here is derived from an EMBL/GenBank/DDBJ whole genome shotgun (WGS) entry which is preliminary data.</text>
</comment>
<sequence>MIKMKITFSPKTRIGKLSIGLTMLYLLLLIVFFAFMLFGLVTFNEGHWWDLIVGVSVILILSAFITGIIAVIKSKNRSVLLYISIFIISCSILFLLLHSLFIND</sequence>
<evidence type="ECO:0000256" key="1">
    <source>
        <dbReference type="SAM" id="Phobius"/>
    </source>
</evidence>
<reference evidence="2" key="1">
    <citation type="journal article" date="2012" name="Science">
        <title>Fermentation, hydrogen, and sulfur metabolism in multiple uncultivated bacterial phyla.</title>
        <authorList>
            <person name="Wrighton K.C."/>
            <person name="Thomas B.C."/>
            <person name="Sharon I."/>
            <person name="Miller C.S."/>
            <person name="Castelle C.J."/>
            <person name="VerBerkmoes N.C."/>
            <person name="Wilkins M.J."/>
            <person name="Hettich R.L."/>
            <person name="Lipton M.S."/>
            <person name="Williams K.H."/>
            <person name="Long P.E."/>
            <person name="Banfield J.F."/>
        </authorList>
    </citation>
    <scope>NUCLEOTIDE SEQUENCE [LARGE SCALE GENOMIC DNA]</scope>
</reference>
<keyword evidence="1" id="KW-0812">Transmembrane</keyword>
<protein>
    <submittedName>
        <fullName evidence="2">Uncharacterized protein</fullName>
    </submittedName>
</protein>
<proteinExistence type="predicted"/>
<keyword evidence="1" id="KW-0472">Membrane</keyword>
<accession>K1YGM6</accession>
<dbReference type="AlphaFoldDB" id="K1YGM6"/>
<keyword evidence="1" id="KW-1133">Transmembrane helix</keyword>
<feature type="transmembrane region" description="Helical" evidence="1">
    <location>
        <begin position="21"/>
        <end position="42"/>
    </location>
</feature>